<dbReference type="OrthoDB" id="9807157at2"/>
<dbReference type="InterPro" id="IPR015424">
    <property type="entry name" value="PyrdxlP-dep_Trfase"/>
</dbReference>
<dbReference type="PANTHER" id="PTHR13693:SF100">
    <property type="entry name" value="8-AMINO-7-OXONONANOATE SYNTHASE"/>
    <property type="match status" value="1"/>
</dbReference>
<dbReference type="GO" id="GO:0030170">
    <property type="term" value="F:pyridoxal phosphate binding"/>
    <property type="evidence" value="ECO:0007669"/>
    <property type="project" value="InterPro"/>
</dbReference>
<dbReference type="InterPro" id="IPR004839">
    <property type="entry name" value="Aminotransferase_I/II_large"/>
</dbReference>
<dbReference type="GO" id="GO:0008710">
    <property type="term" value="F:8-amino-7-oxononanoate synthase activity"/>
    <property type="evidence" value="ECO:0007669"/>
    <property type="project" value="TreeGrafter"/>
</dbReference>
<dbReference type="AlphaFoldDB" id="A0A229FVS1"/>
<evidence type="ECO:0000256" key="3">
    <source>
        <dbReference type="ARBA" id="ARBA00022898"/>
    </source>
</evidence>
<comment type="cofactor">
    <cofactor evidence="1">
        <name>pyridoxal 5'-phosphate</name>
        <dbReference type="ChEBI" id="CHEBI:597326"/>
    </cofactor>
</comment>
<dbReference type="Gene3D" id="3.40.640.10">
    <property type="entry name" value="Type I PLP-dependent aspartate aminotransferase-like (Major domain)"/>
    <property type="match status" value="1"/>
</dbReference>
<dbReference type="RefSeq" id="WP_089515130.1">
    <property type="nucleotide sequence ID" value="NZ_NJGG01000001.1"/>
</dbReference>
<dbReference type="InterPro" id="IPR015421">
    <property type="entry name" value="PyrdxlP-dep_Trfase_major"/>
</dbReference>
<dbReference type="Gene3D" id="3.90.1150.10">
    <property type="entry name" value="Aspartate Aminotransferase, domain 1"/>
    <property type="match status" value="1"/>
</dbReference>
<keyword evidence="2" id="KW-0808">Transferase</keyword>
<evidence type="ECO:0000259" key="4">
    <source>
        <dbReference type="Pfam" id="PF00155"/>
    </source>
</evidence>
<evidence type="ECO:0000256" key="1">
    <source>
        <dbReference type="ARBA" id="ARBA00001933"/>
    </source>
</evidence>
<name>A0A229FVS1_9BURK</name>
<reference evidence="5 6" key="1">
    <citation type="submission" date="2017-06" db="EMBL/GenBank/DDBJ databases">
        <title>Reclassification of a Polynucleobacter cosmopolitanus strain isolated from tropical Lake Victoria as Polynucleobacter victoriensis comb. nov.</title>
        <authorList>
            <person name="Hahn M.W."/>
        </authorList>
    </citation>
    <scope>NUCLEOTIDE SEQUENCE [LARGE SCALE GENOMIC DNA]</scope>
    <source>
        <strain evidence="5 6">MWH-MoIso2</strain>
    </source>
</reference>
<evidence type="ECO:0000256" key="2">
    <source>
        <dbReference type="ARBA" id="ARBA00022679"/>
    </source>
</evidence>
<dbReference type="SUPFAM" id="SSF53383">
    <property type="entry name" value="PLP-dependent transferases"/>
    <property type="match status" value="1"/>
</dbReference>
<feature type="domain" description="Aminotransferase class I/classII large" evidence="4">
    <location>
        <begin position="43"/>
        <end position="399"/>
    </location>
</feature>
<dbReference type="InterPro" id="IPR015422">
    <property type="entry name" value="PyrdxlP-dep_Trfase_small"/>
</dbReference>
<dbReference type="Proteomes" id="UP000215188">
    <property type="component" value="Unassembled WGS sequence"/>
</dbReference>
<evidence type="ECO:0000313" key="5">
    <source>
        <dbReference type="EMBL" id="OXL16101.1"/>
    </source>
</evidence>
<proteinExistence type="predicted"/>
<protein>
    <submittedName>
        <fullName evidence="5">8-amino-7-oxononanoate synthase</fullName>
    </submittedName>
</protein>
<keyword evidence="6" id="KW-1185">Reference proteome</keyword>
<dbReference type="EMBL" id="NJGG01000001">
    <property type="protein sequence ID" value="OXL16101.1"/>
    <property type="molecule type" value="Genomic_DNA"/>
</dbReference>
<sequence>MTLRYINHFNHLLDDLEQHSLKRTLKICDSASAPIMTIDGQAMLTFCSNDYLGLANHPELAKAISEGLLLFGSGSGASHMISGHHRPHDDLEKALAKTQASFIPEVRALFFSTGYMANLAAITAITSSLGSNQVMSIYSEELNHASLIDGVRLASKQNQANVQVFPHQDLQALEQLLAKDTNEFKLIVTDGVFSMDGDLAQVTALLKLAHQYDALILVDDAHGFGVLGQHGFGILEHAGIQNTNEAAARIIYIGTLGKAAGISGAFVAGHKTLVEWILQKGRPYIYTTASPPAIAHGLLKSLELISDDSYRTSLNHNIQYWKKTLRLKKWGLMPSDTAIQPIMIGRTEDALQVAQQLYKKNIWVPAIRPPTVPANTARLRITFSANHTTEQIDQLIHALMEIEDGL</sequence>
<dbReference type="InterPro" id="IPR050087">
    <property type="entry name" value="AON_synthase_class-II"/>
</dbReference>
<evidence type="ECO:0000313" key="6">
    <source>
        <dbReference type="Proteomes" id="UP000215188"/>
    </source>
</evidence>
<comment type="caution">
    <text evidence="5">The sequence shown here is derived from an EMBL/GenBank/DDBJ whole genome shotgun (WGS) entry which is preliminary data.</text>
</comment>
<dbReference type="PANTHER" id="PTHR13693">
    <property type="entry name" value="CLASS II AMINOTRANSFERASE/8-AMINO-7-OXONONANOATE SYNTHASE"/>
    <property type="match status" value="1"/>
</dbReference>
<dbReference type="Pfam" id="PF00155">
    <property type="entry name" value="Aminotran_1_2"/>
    <property type="match status" value="1"/>
</dbReference>
<gene>
    <name evidence="5" type="ORF">AOC33_03175</name>
</gene>
<dbReference type="GO" id="GO:0009102">
    <property type="term" value="P:biotin biosynthetic process"/>
    <property type="evidence" value="ECO:0007669"/>
    <property type="project" value="TreeGrafter"/>
</dbReference>
<keyword evidence="3" id="KW-0663">Pyridoxal phosphate</keyword>
<organism evidence="5 6">
    <name type="scientific">Polynucleobacter cosmopolitanus</name>
    <dbReference type="NCBI Taxonomy" id="351345"/>
    <lineage>
        <taxon>Bacteria</taxon>
        <taxon>Pseudomonadati</taxon>
        <taxon>Pseudomonadota</taxon>
        <taxon>Betaproteobacteria</taxon>
        <taxon>Burkholderiales</taxon>
        <taxon>Burkholderiaceae</taxon>
        <taxon>Polynucleobacter</taxon>
    </lineage>
</organism>
<accession>A0A229FVS1</accession>